<reference evidence="2" key="1">
    <citation type="submission" date="2015-06" db="EMBL/GenBank/DDBJ databases">
        <authorList>
            <person name="Joergensen T."/>
        </authorList>
    </citation>
    <scope>NUCLEOTIDE SEQUENCE</scope>
    <source>
        <plasmid evidence="2">pRGFK1763</plasmid>
    </source>
</reference>
<protein>
    <recommendedName>
        <fullName evidence="3">Plasmid recombination enzyme</fullName>
    </recommendedName>
</protein>
<dbReference type="GO" id="GO:0006310">
    <property type="term" value="P:DNA recombination"/>
    <property type="evidence" value="ECO:0007669"/>
    <property type="project" value="InterPro"/>
</dbReference>
<organism evidence="2">
    <name type="scientific">uncultured prokaryote</name>
    <dbReference type="NCBI Taxonomy" id="198431"/>
    <lineage>
        <taxon>unclassified sequences</taxon>
        <taxon>environmental samples</taxon>
    </lineage>
</organism>
<evidence type="ECO:0000313" key="2">
    <source>
        <dbReference type="EMBL" id="CRY97823.1"/>
    </source>
</evidence>
<sequence length="401" mass="46669">MANCAKWTRNAMPNIFAHCDRTQKNNHNDKIDPARSCLNYNLAPNPKGNQNEILKNRLEQVKVLKRKDVNVVCSWVVTLPKDFKGNQKEFFKATYRFLEEKYKQENVISAYVHLDETTPHMHFLFVPVVLDKKKGIEKVSAKEVLTRTELQKFHPQLKKYLEQELKQPVSILNGATANGNATIKQLKAETALQEAQIFEKEKSAAAVFLKSLDTKTPAIPEKISGIPNIGSPEKWEKNFPLQKKGALSKESAYEYCHRQTTSLWDHFKKHFYDPLKNKFDKLIDIIRILKLDNEQKNDRISTLEAQNKALTQEADKIIDQRLKDRTEAILKQGRQEYQQIYKAMYSDKFTFQSHNGIKCTAKKGLLNYAQTVTDELVEFQNMTPKQFKNWYDKQQGQEINW</sequence>
<evidence type="ECO:0008006" key="3">
    <source>
        <dbReference type="Google" id="ProtNLM"/>
    </source>
</evidence>
<dbReference type="GO" id="GO:0003677">
    <property type="term" value="F:DNA binding"/>
    <property type="evidence" value="ECO:0007669"/>
    <property type="project" value="InterPro"/>
</dbReference>
<feature type="coiled-coil region" evidence="1">
    <location>
        <begin position="286"/>
        <end position="320"/>
    </location>
</feature>
<name>A0A0H5Q7B6_9ZZZZ</name>
<accession>A0A0H5Q7B6</accession>
<reference evidence="2" key="2">
    <citation type="submission" date="2015-07" db="EMBL/GenBank/DDBJ databases">
        <title>Plasmids, circular viruses and viroids from rat gut.</title>
        <authorList>
            <person name="Jorgensen T.J."/>
            <person name="Hansen M.A."/>
            <person name="Xu Z."/>
            <person name="Tabak M.A."/>
            <person name="Sorensen S.J."/>
            <person name="Hansen L.H."/>
        </authorList>
    </citation>
    <scope>NUCLEOTIDE SEQUENCE</scope>
    <source>
        <plasmid evidence="2">pRGFK1763</plasmid>
    </source>
</reference>
<dbReference type="Pfam" id="PF01076">
    <property type="entry name" value="Mob_Pre"/>
    <property type="match status" value="1"/>
</dbReference>
<dbReference type="NCBIfam" id="NF041497">
    <property type="entry name" value="MobV"/>
    <property type="match status" value="1"/>
</dbReference>
<keyword evidence="2" id="KW-0614">Plasmid</keyword>
<dbReference type="InterPro" id="IPR001668">
    <property type="entry name" value="Mob_Pre"/>
</dbReference>
<evidence type="ECO:0000256" key="1">
    <source>
        <dbReference type="SAM" id="Coils"/>
    </source>
</evidence>
<dbReference type="EMBL" id="LN854264">
    <property type="protein sequence ID" value="CRY97823.1"/>
    <property type="molecule type" value="Genomic_DNA"/>
</dbReference>
<proteinExistence type="predicted"/>
<dbReference type="AlphaFoldDB" id="A0A0H5Q7B6"/>
<dbReference type="CDD" id="cd17242">
    <property type="entry name" value="MobM_relaxase"/>
    <property type="match status" value="1"/>
</dbReference>
<geneLocation type="plasmid" evidence="2">
    <name>pRGFK1763</name>
</geneLocation>
<dbReference type="Gene3D" id="3.30.930.30">
    <property type="match status" value="1"/>
</dbReference>
<keyword evidence="1" id="KW-0175">Coiled coil</keyword>